<organism evidence="2 3">
    <name type="scientific">Araneus ventricosus</name>
    <name type="common">Orbweaver spider</name>
    <name type="synonym">Epeira ventricosa</name>
    <dbReference type="NCBI Taxonomy" id="182803"/>
    <lineage>
        <taxon>Eukaryota</taxon>
        <taxon>Metazoa</taxon>
        <taxon>Ecdysozoa</taxon>
        <taxon>Arthropoda</taxon>
        <taxon>Chelicerata</taxon>
        <taxon>Arachnida</taxon>
        <taxon>Araneae</taxon>
        <taxon>Araneomorphae</taxon>
        <taxon>Entelegynae</taxon>
        <taxon>Araneoidea</taxon>
        <taxon>Araneidae</taxon>
        <taxon>Araneus</taxon>
    </lineage>
</organism>
<dbReference type="OrthoDB" id="6435470at2759"/>
<dbReference type="EMBL" id="BGPR01000644">
    <property type="protein sequence ID" value="GBM29771.1"/>
    <property type="molecule type" value="Genomic_DNA"/>
</dbReference>
<proteinExistence type="predicted"/>
<protein>
    <submittedName>
        <fullName evidence="2">Uncharacterized protein</fullName>
    </submittedName>
</protein>
<reference evidence="2 3" key="1">
    <citation type="journal article" date="2019" name="Sci. Rep.">
        <title>Orb-weaving spider Araneus ventricosus genome elucidates the spidroin gene catalogue.</title>
        <authorList>
            <person name="Kono N."/>
            <person name="Nakamura H."/>
            <person name="Ohtoshi R."/>
            <person name="Moran D.A.P."/>
            <person name="Shinohara A."/>
            <person name="Yoshida Y."/>
            <person name="Fujiwara M."/>
            <person name="Mori M."/>
            <person name="Tomita M."/>
            <person name="Arakawa K."/>
        </authorList>
    </citation>
    <scope>NUCLEOTIDE SEQUENCE [LARGE SCALE GENOMIC DNA]</scope>
</reference>
<name>A0A4Y2ELN2_ARAVE</name>
<sequence length="228" mass="25739">MLSDGVILLHDNTHTARKTQELLRKLSLEPPPYSPDSVPNLGSKHLSRTRSINNRLTNGIRKDRCIEPEDVEDLLYVFRGIWQRKNCLQLSFVKVLLMSVTSSVWDGLSASLKIGERLFLELPRVRLDGGRQAFRRRWGYDMGVPSVPEEDEDSSELSETTSLRDERLLRFSSMDDPTASPEHSTKVPSPCSSTGGDVHWVVRGLRDGFCLQGRIRVLISVTSMSSED</sequence>
<keyword evidence="3" id="KW-1185">Reference proteome</keyword>
<dbReference type="AlphaFoldDB" id="A0A4Y2ELN2"/>
<accession>A0A4Y2ELN2</accession>
<dbReference type="Proteomes" id="UP000499080">
    <property type="component" value="Unassembled WGS sequence"/>
</dbReference>
<feature type="region of interest" description="Disordered" evidence="1">
    <location>
        <begin position="174"/>
        <end position="193"/>
    </location>
</feature>
<evidence type="ECO:0000256" key="1">
    <source>
        <dbReference type="SAM" id="MobiDB-lite"/>
    </source>
</evidence>
<evidence type="ECO:0000313" key="2">
    <source>
        <dbReference type="EMBL" id="GBM29771.1"/>
    </source>
</evidence>
<comment type="caution">
    <text evidence="2">The sequence shown here is derived from an EMBL/GenBank/DDBJ whole genome shotgun (WGS) entry which is preliminary data.</text>
</comment>
<gene>
    <name evidence="2" type="ORF">AVEN_238846_1</name>
</gene>
<evidence type="ECO:0000313" key="3">
    <source>
        <dbReference type="Proteomes" id="UP000499080"/>
    </source>
</evidence>